<sequence length="331" mass="34482">MAGEGGERDPGAAASDGPGFPCGLGPLGVPAGEEALYRAALARPGATVAQLAAATGWDPARVRRRALALERWGLLVRLPGRPARFGPAPPGPALEALALRRREEIERARLVAAALADGFRSGGRAVVETFGGGPEAVDRFALRLQASARQEVLVLGAPPPPAAAGPGIRRRAVYDHAWLDSPERLAAAREAAAGLGEQSRVLAEVPMVLLAVDRTTALVRDGATALVLRPSALLDGVLALGELLWERAVPLVPAARGAHGLSDEDGRLLALSASGLTDRAIARRLGVAQRTVERRMRRIMNVLGARTRFQAGLRAAELTRGAGPPDDPRGA</sequence>
<dbReference type="InterPro" id="IPR051797">
    <property type="entry name" value="TrmB-like"/>
</dbReference>
<dbReference type="PANTHER" id="PTHR34293:SF1">
    <property type="entry name" value="HTH-TYPE TRANSCRIPTIONAL REGULATOR TRMBL2"/>
    <property type="match status" value="1"/>
</dbReference>
<dbReference type="RefSeq" id="WP_130584996.1">
    <property type="nucleotide sequence ID" value="NZ_CP029159.1"/>
</dbReference>
<dbReference type="SMART" id="SM00421">
    <property type="entry name" value="HTH_LUXR"/>
    <property type="match status" value="1"/>
</dbReference>
<dbReference type="Gene3D" id="1.10.10.10">
    <property type="entry name" value="Winged helix-like DNA-binding domain superfamily/Winged helix DNA-binding domain"/>
    <property type="match status" value="2"/>
</dbReference>
<evidence type="ECO:0000259" key="1">
    <source>
        <dbReference type="SMART" id="SM00421"/>
    </source>
</evidence>
<dbReference type="SUPFAM" id="SSF46785">
    <property type="entry name" value="Winged helix' DNA-binding domain"/>
    <property type="match status" value="1"/>
</dbReference>
<accession>A0A7G3UEJ5</accession>
<proteinExistence type="predicted"/>
<dbReference type="InterPro" id="IPR000792">
    <property type="entry name" value="Tscrpt_reg_LuxR_C"/>
</dbReference>
<reference evidence="2 3" key="1">
    <citation type="journal article" date="2012" name="J. Bacteriol.">
        <title>Draft genome of Streptomyces tsukubaensis NRRL 18488, the producer of the clinically important immunosuppressant tacrolimus (FK506).</title>
        <authorList>
            <person name="Barreiro C."/>
            <person name="Prieto C."/>
            <person name="Sola-Landa A."/>
            <person name="Solera E."/>
            <person name="Martinez-Castro M."/>
            <person name="Perez-Redondo R."/>
            <person name="Garcia-Estrada C."/>
            <person name="Aparicio J.F."/>
            <person name="Fernandez-Martinez L.T."/>
            <person name="Santos-Aberturas J."/>
            <person name="Salehi-Najafabadi Z."/>
            <person name="Rodriguez-Garcia A."/>
            <person name="Tauch A."/>
            <person name="Martin J.F."/>
        </authorList>
    </citation>
    <scope>NUCLEOTIDE SEQUENCE [LARGE SCALE GENOMIC DNA]</scope>
    <source>
        <strain evidence="3">DSM 42081 / NBRC 108919 / NRRL 18488 / 9993</strain>
    </source>
</reference>
<dbReference type="PANTHER" id="PTHR34293">
    <property type="entry name" value="HTH-TYPE TRANSCRIPTIONAL REGULATOR TRMBL2"/>
    <property type="match status" value="1"/>
</dbReference>
<dbReference type="SUPFAM" id="SSF46894">
    <property type="entry name" value="C-terminal effector domain of the bipartite response regulators"/>
    <property type="match status" value="1"/>
</dbReference>
<dbReference type="Pfam" id="PF00196">
    <property type="entry name" value="GerE"/>
    <property type="match status" value="1"/>
</dbReference>
<protein>
    <submittedName>
        <fullName evidence="2">Transcriptional regulator TrmB</fullName>
    </submittedName>
</protein>
<dbReference type="GO" id="GO:0003677">
    <property type="term" value="F:DNA binding"/>
    <property type="evidence" value="ECO:0007669"/>
    <property type="project" value="InterPro"/>
</dbReference>
<name>A0A7G3UEJ5_STRT9</name>
<gene>
    <name evidence="2" type="ORF">STSU_018405</name>
</gene>
<dbReference type="Proteomes" id="UP000005940">
    <property type="component" value="Chromosome"/>
</dbReference>
<dbReference type="GO" id="GO:0006355">
    <property type="term" value="P:regulation of DNA-templated transcription"/>
    <property type="evidence" value="ECO:0007669"/>
    <property type="project" value="InterPro"/>
</dbReference>
<dbReference type="InterPro" id="IPR005471">
    <property type="entry name" value="Tscrpt_reg_IclR_N"/>
</dbReference>
<dbReference type="Pfam" id="PF09339">
    <property type="entry name" value="HTH_IclR"/>
    <property type="match status" value="1"/>
</dbReference>
<feature type="domain" description="HTH luxR-type" evidence="1">
    <location>
        <begin position="258"/>
        <end position="315"/>
    </location>
</feature>
<dbReference type="EMBL" id="CP029159">
    <property type="protein sequence ID" value="QKM68854.1"/>
    <property type="molecule type" value="Genomic_DNA"/>
</dbReference>
<dbReference type="InterPro" id="IPR036390">
    <property type="entry name" value="WH_DNA-bd_sf"/>
</dbReference>
<evidence type="ECO:0000313" key="2">
    <source>
        <dbReference type="EMBL" id="QKM68854.1"/>
    </source>
</evidence>
<dbReference type="InterPro" id="IPR016032">
    <property type="entry name" value="Sig_transdc_resp-reg_C-effctor"/>
</dbReference>
<organism evidence="2 3">
    <name type="scientific">Streptomyces tsukubensis (strain DSM 42081 / NBRC 108919 / NRRL 18488 / 9993)</name>
    <dbReference type="NCBI Taxonomy" id="1114943"/>
    <lineage>
        <taxon>Bacteria</taxon>
        <taxon>Bacillati</taxon>
        <taxon>Actinomycetota</taxon>
        <taxon>Actinomycetes</taxon>
        <taxon>Kitasatosporales</taxon>
        <taxon>Streptomycetaceae</taxon>
        <taxon>Streptomyces</taxon>
    </lineage>
</organism>
<evidence type="ECO:0000313" key="3">
    <source>
        <dbReference type="Proteomes" id="UP000005940"/>
    </source>
</evidence>
<dbReference type="AlphaFoldDB" id="A0A7G3UEJ5"/>
<dbReference type="CDD" id="cd06170">
    <property type="entry name" value="LuxR_C_like"/>
    <property type="match status" value="1"/>
</dbReference>
<dbReference type="InterPro" id="IPR036388">
    <property type="entry name" value="WH-like_DNA-bd_sf"/>
</dbReference>
<keyword evidence="3" id="KW-1185">Reference proteome</keyword>